<dbReference type="AlphaFoldDB" id="A0A226DCP9"/>
<dbReference type="EMBL" id="LNIX01000023">
    <property type="protein sequence ID" value="OXA43302.1"/>
    <property type="molecule type" value="Genomic_DNA"/>
</dbReference>
<proteinExistence type="predicted"/>
<evidence type="ECO:0008006" key="3">
    <source>
        <dbReference type="Google" id="ProtNLM"/>
    </source>
</evidence>
<evidence type="ECO:0000313" key="2">
    <source>
        <dbReference type="Proteomes" id="UP000198287"/>
    </source>
</evidence>
<comment type="caution">
    <text evidence="1">The sequence shown here is derived from an EMBL/GenBank/DDBJ whole genome shotgun (WGS) entry which is preliminary data.</text>
</comment>
<protein>
    <recommendedName>
        <fullName evidence="3">Solute-binding protein family 3/N-terminal domain-containing protein</fullName>
    </recommendedName>
</protein>
<sequence>MSRCVWMHNLFFDKLINDLTLLFADIVQIRRISTIEDQPWVISNASCLSSKKAVAKSCRHSPCYSGILFDLLRSADEDGEFLDNCTITEVKSVGQLKSGTWTKNSIMDNLAGNKTDLGIAIFNEPTLSEDVKAAVHFSHIFVGKRRSKVDLGIAFPKSVDRYRVEELQERIMQVIDSGRAGEIYDRYYFEDGPSLWKKEKQLTTVTPTRVIHYM</sequence>
<dbReference type="Proteomes" id="UP000198287">
    <property type="component" value="Unassembled WGS sequence"/>
</dbReference>
<accession>A0A226DCP9</accession>
<reference evidence="1 2" key="1">
    <citation type="submission" date="2015-12" db="EMBL/GenBank/DDBJ databases">
        <title>The genome of Folsomia candida.</title>
        <authorList>
            <person name="Faddeeva A."/>
            <person name="Derks M.F."/>
            <person name="Anvar Y."/>
            <person name="Smit S."/>
            <person name="Van Straalen N."/>
            <person name="Roelofs D."/>
        </authorList>
    </citation>
    <scope>NUCLEOTIDE SEQUENCE [LARGE SCALE GENOMIC DNA]</scope>
    <source>
        <strain evidence="1 2">VU population</strain>
        <tissue evidence="1">Whole body</tissue>
    </source>
</reference>
<dbReference type="OrthoDB" id="5984008at2759"/>
<gene>
    <name evidence="1" type="ORF">Fcan01_22142</name>
</gene>
<organism evidence="1 2">
    <name type="scientific">Folsomia candida</name>
    <name type="common">Springtail</name>
    <dbReference type="NCBI Taxonomy" id="158441"/>
    <lineage>
        <taxon>Eukaryota</taxon>
        <taxon>Metazoa</taxon>
        <taxon>Ecdysozoa</taxon>
        <taxon>Arthropoda</taxon>
        <taxon>Hexapoda</taxon>
        <taxon>Collembola</taxon>
        <taxon>Entomobryomorpha</taxon>
        <taxon>Isotomoidea</taxon>
        <taxon>Isotomidae</taxon>
        <taxon>Proisotominae</taxon>
        <taxon>Folsomia</taxon>
    </lineage>
</organism>
<dbReference type="Gene3D" id="3.40.190.10">
    <property type="entry name" value="Periplasmic binding protein-like II"/>
    <property type="match status" value="1"/>
</dbReference>
<name>A0A226DCP9_FOLCA</name>
<keyword evidence="2" id="KW-1185">Reference proteome</keyword>
<evidence type="ECO:0000313" key="1">
    <source>
        <dbReference type="EMBL" id="OXA43302.1"/>
    </source>
</evidence>